<evidence type="ECO:0000259" key="4">
    <source>
        <dbReference type="PROSITE" id="PS50002"/>
    </source>
</evidence>
<dbReference type="Gene3D" id="2.30.30.40">
    <property type="entry name" value="SH3 Domains"/>
    <property type="match status" value="1"/>
</dbReference>
<proteinExistence type="predicted"/>
<feature type="compositionally biased region" description="Low complexity" evidence="3">
    <location>
        <begin position="90"/>
        <end position="99"/>
    </location>
</feature>
<feature type="domain" description="SH3" evidence="4">
    <location>
        <begin position="1"/>
        <end position="79"/>
    </location>
</feature>
<feature type="region of interest" description="Disordered" evidence="3">
    <location>
        <begin position="79"/>
        <end position="109"/>
    </location>
</feature>
<evidence type="ECO:0000313" key="5">
    <source>
        <dbReference type="EMBL" id="KIH51518.1"/>
    </source>
</evidence>
<feature type="non-terminal residue" evidence="5">
    <location>
        <position position="1"/>
    </location>
</feature>
<evidence type="ECO:0000256" key="2">
    <source>
        <dbReference type="PROSITE-ProRule" id="PRU00192"/>
    </source>
</evidence>
<evidence type="ECO:0000256" key="1">
    <source>
        <dbReference type="ARBA" id="ARBA00022443"/>
    </source>
</evidence>
<dbReference type="EMBL" id="KN746370">
    <property type="protein sequence ID" value="KIH51518.1"/>
    <property type="molecule type" value="Genomic_DNA"/>
</dbReference>
<gene>
    <name evidence="5" type="ORF">ANCDUO_18396</name>
</gene>
<dbReference type="InterPro" id="IPR036028">
    <property type="entry name" value="SH3-like_dom_sf"/>
</dbReference>
<keyword evidence="6" id="KW-1185">Reference proteome</keyword>
<dbReference type="SUPFAM" id="SSF50044">
    <property type="entry name" value="SH3-domain"/>
    <property type="match status" value="1"/>
</dbReference>
<dbReference type="Pfam" id="PF00018">
    <property type="entry name" value="SH3_1"/>
    <property type="match status" value="1"/>
</dbReference>
<reference evidence="5 6" key="1">
    <citation type="submission" date="2013-12" db="EMBL/GenBank/DDBJ databases">
        <title>Draft genome of the parsitic nematode Ancylostoma duodenale.</title>
        <authorList>
            <person name="Mitreva M."/>
        </authorList>
    </citation>
    <scope>NUCLEOTIDE SEQUENCE [LARGE SCALE GENOMIC DNA]</scope>
    <source>
        <strain evidence="5 6">Zhejiang</strain>
    </source>
</reference>
<sequence length="109" mass="12304">FDYKGKEDDRHPCPEVALSFKRGDILELLACNDDHWWQTKNTTFKARRIGSGAFAHCEDIKAASRIGLIPSEVLQMTKSMSEIEQRPTDGRGSSRSGSSHEVIDEFQSF</sequence>
<dbReference type="PANTHER" id="PTHR23122">
    <property type="entry name" value="MEMBRANE-ASSOCIATED GUANYLATE KINASE MAGUK"/>
    <property type="match status" value="1"/>
</dbReference>
<evidence type="ECO:0000256" key="3">
    <source>
        <dbReference type="SAM" id="MobiDB-lite"/>
    </source>
</evidence>
<dbReference type="PROSITE" id="PS50002">
    <property type="entry name" value="SH3"/>
    <property type="match status" value="1"/>
</dbReference>
<dbReference type="Proteomes" id="UP000054047">
    <property type="component" value="Unassembled WGS sequence"/>
</dbReference>
<dbReference type="InterPro" id="IPR001452">
    <property type="entry name" value="SH3_domain"/>
</dbReference>
<name>A0A0C2C5G6_9BILA</name>
<protein>
    <recommendedName>
        <fullName evidence="4">SH3 domain-containing protein</fullName>
    </recommendedName>
</protein>
<accession>A0A0C2C5G6</accession>
<organism evidence="5 6">
    <name type="scientific">Ancylostoma duodenale</name>
    <dbReference type="NCBI Taxonomy" id="51022"/>
    <lineage>
        <taxon>Eukaryota</taxon>
        <taxon>Metazoa</taxon>
        <taxon>Ecdysozoa</taxon>
        <taxon>Nematoda</taxon>
        <taxon>Chromadorea</taxon>
        <taxon>Rhabditida</taxon>
        <taxon>Rhabditina</taxon>
        <taxon>Rhabditomorpha</taxon>
        <taxon>Strongyloidea</taxon>
        <taxon>Ancylostomatidae</taxon>
        <taxon>Ancylostomatinae</taxon>
        <taxon>Ancylostoma</taxon>
    </lineage>
</organism>
<keyword evidence="1 2" id="KW-0728">SH3 domain</keyword>
<dbReference type="OrthoDB" id="65789at2759"/>
<dbReference type="InterPro" id="IPR050716">
    <property type="entry name" value="MAGUK"/>
</dbReference>
<dbReference type="AlphaFoldDB" id="A0A0C2C5G6"/>
<evidence type="ECO:0000313" key="6">
    <source>
        <dbReference type="Proteomes" id="UP000054047"/>
    </source>
</evidence>